<feature type="compositionally biased region" description="Basic and acidic residues" evidence="3">
    <location>
        <begin position="1"/>
        <end position="10"/>
    </location>
</feature>
<evidence type="ECO:0000313" key="5">
    <source>
        <dbReference type="EMBL" id="SEG72640.1"/>
    </source>
</evidence>
<dbReference type="Proteomes" id="UP000236723">
    <property type="component" value="Unassembled WGS sequence"/>
</dbReference>
<evidence type="ECO:0000256" key="2">
    <source>
        <dbReference type="ARBA" id="ARBA00030602"/>
    </source>
</evidence>
<protein>
    <recommendedName>
        <fullName evidence="2">Putative gamma-glutamylcyclotransferase</fullName>
    </recommendedName>
</protein>
<evidence type="ECO:0000313" key="6">
    <source>
        <dbReference type="Proteomes" id="UP000236723"/>
    </source>
</evidence>
<evidence type="ECO:0000256" key="1">
    <source>
        <dbReference type="ARBA" id="ARBA00022679"/>
    </source>
</evidence>
<dbReference type="Pfam" id="PF06094">
    <property type="entry name" value="GGACT"/>
    <property type="match status" value="1"/>
</dbReference>
<gene>
    <name evidence="5" type="ORF">SAMN04489712_11022</name>
</gene>
<evidence type="ECO:0000256" key="3">
    <source>
        <dbReference type="SAM" id="MobiDB-lite"/>
    </source>
</evidence>
<dbReference type="PANTHER" id="PTHR31544">
    <property type="entry name" value="AIG2-LIKE PROTEIN D"/>
    <property type="match status" value="1"/>
</dbReference>
<feature type="region of interest" description="Disordered" evidence="3">
    <location>
        <begin position="1"/>
        <end position="21"/>
    </location>
</feature>
<keyword evidence="6" id="KW-1185">Reference proteome</keyword>
<accession>A0A1H6CI08</accession>
<dbReference type="PANTHER" id="PTHR31544:SF2">
    <property type="entry name" value="AIG2-LIKE PROTEIN D"/>
    <property type="match status" value="1"/>
</dbReference>
<dbReference type="OrthoDB" id="4227186at2"/>
<organism evidence="5 6">
    <name type="scientific">Thermomonospora echinospora</name>
    <dbReference type="NCBI Taxonomy" id="1992"/>
    <lineage>
        <taxon>Bacteria</taxon>
        <taxon>Bacillati</taxon>
        <taxon>Actinomycetota</taxon>
        <taxon>Actinomycetes</taxon>
        <taxon>Streptosporangiales</taxon>
        <taxon>Thermomonosporaceae</taxon>
        <taxon>Thermomonospora</taxon>
    </lineage>
</organism>
<dbReference type="CDD" id="cd06661">
    <property type="entry name" value="GGCT_like"/>
    <property type="match status" value="1"/>
</dbReference>
<dbReference type="GO" id="GO:0016740">
    <property type="term" value="F:transferase activity"/>
    <property type="evidence" value="ECO:0007669"/>
    <property type="project" value="UniProtKB-KW"/>
</dbReference>
<evidence type="ECO:0000259" key="4">
    <source>
        <dbReference type="Pfam" id="PF06094"/>
    </source>
</evidence>
<dbReference type="InterPro" id="IPR036568">
    <property type="entry name" value="GGCT-like_sf"/>
</dbReference>
<keyword evidence="1 5" id="KW-0808">Transferase</keyword>
<sequence length="148" mass="16364">MDALAGDDRPPGPADPAGATRCEPDGLFVYGTLRFPEVLQALLGRVPELEPARAVGWRVKALPGVVYPGLVADPGGVADGLLMTGLSEAERRLLDAYEGESYEPRRMALDDGRRAWTYVWKGRTEPDDWNPARFAERDLPAYLDQWRP</sequence>
<proteinExistence type="predicted"/>
<dbReference type="InterPro" id="IPR013024">
    <property type="entry name" value="GGCT-like"/>
</dbReference>
<dbReference type="AlphaFoldDB" id="A0A1H6CI08"/>
<reference evidence="6" key="1">
    <citation type="submission" date="2016-10" db="EMBL/GenBank/DDBJ databases">
        <authorList>
            <person name="Varghese N."/>
            <person name="Submissions S."/>
        </authorList>
    </citation>
    <scope>NUCLEOTIDE SEQUENCE [LARGE SCALE GENOMIC DNA]</scope>
    <source>
        <strain evidence="6">DSM 43163</strain>
    </source>
</reference>
<dbReference type="RefSeq" id="WP_103939754.1">
    <property type="nucleotide sequence ID" value="NZ_FNVO01000010.1"/>
</dbReference>
<dbReference type="EMBL" id="FNVO01000010">
    <property type="protein sequence ID" value="SEG72640.1"/>
    <property type="molecule type" value="Genomic_DNA"/>
</dbReference>
<dbReference type="InterPro" id="IPR009288">
    <property type="entry name" value="AIG2-like_dom"/>
</dbReference>
<feature type="domain" description="Gamma-glutamylcyclotransferase AIG2-like" evidence="4">
    <location>
        <begin position="27"/>
        <end position="126"/>
    </location>
</feature>
<dbReference type="SUPFAM" id="SSF110857">
    <property type="entry name" value="Gamma-glutamyl cyclotransferase-like"/>
    <property type="match status" value="1"/>
</dbReference>
<dbReference type="InterPro" id="IPR045038">
    <property type="entry name" value="AIG2-like"/>
</dbReference>
<dbReference type="Gene3D" id="3.10.490.10">
    <property type="entry name" value="Gamma-glutamyl cyclotransferase-like"/>
    <property type="match status" value="1"/>
</dbReference>
<name>A0A1H6CI08_9ACTN</name>